<accession>A0AAN7UEJ4</accession>
<feature type="compositionally biased region" description="Basic and acidic residues" evidence="1">
    <location>
        <begin position="65"/>
        <end position="82"/>
    </location>
</feature>
<name>A0AAN7UEJ4_9MYCE</name>
<dbReference type="Proteomes" id="UP001344447">
    <property type="component" value="Unassembled WGS sequence"/>
</dbReference>
<evidence type="ECO:0000256" key="1">
    <source>
        <dbReference type="SAM" id="MobiDB-lite"/>
    </source>
</evidence>
<keyword evidence="3" id="KW-1185">Reference proteome</keyword>
<sequence length="313" mass="36554">MNRFNINSTLIKSIVNCNRNNQRLFLNSNKSILKNQLSSPSSFKEIKDYNKIFFRSFSTIPQDKKDKEKEEVYTDPFENEKPKQRKPFGQDLEKYMTNETIEDQKPEYLIYKSNKENALKGGKIFLTLQSVLGVSSPLIAYANSLDFKTVLFLSVFSFWALSFQMIGQKMISCFGMRIYREPNSPFIKLCHINPSMKVLKIPIEDIQSSKISDNGSPYCLLENGSLFFFERSGELTNSDEFAYIFSGEEYAKKMKKLEQEEYKKYFEDPTTSVEDLEHTSKLLDFELEAINKKIEDAKLQEKEDQKEINNEKK</sequence>
<evidence type="ECO:0000313" key="2">
    <source>
        <dbReference type="EMBL" id="KAK5579873.1"/>
    </source>
</evidence>
<dbReference type="AlphaFoldDB" id="A0AAN7UEJ4"/>
<dbReference type="EMBL" id="JAVFKY010000003">
    <property type="protein sequence ID" value="KAK5579873.1"/>
    <property type="molecule type" value="Genomic_DNA"/>
</dbReference>
<evidence type="ECO:0000313" key="3">
    <source>
        <dbReference type="Proteomes" id="UP001344447"/>
    </source>
</evidence>
<protein>
    <submittedName>
        <fullName evidence="2">Uncharacterized protein</fullName>
    </submittedName>
</protein>
<comment type="caution">
    <text evidence="2">The sequence shown here is derived from an EMBL/GenBank/DDBJ whole genome shotgun (WGS) entry which is preliminary data.</text>
</comment>
<gene>
    <name evidence="2" type="ORF">RB653_009561</name>
</gene>
<organism evidence="2 3">
    <name type="scientific">Dictyostelium firmibasis</name>
    <dbReference type="NCBI Taxonomy" id="79012"/>
    <lineage>
        <taxon>Eukaryota</taxon>
        <taxon>Amoebozoa</taxon>
        <taxon>Evosea</taxon>
        <taxon>Eumycetozoa</taxon>
        <taxon>Dictyostelia</taxon>
        <taxon>Dictyosteliales</taxon>
        <taxon>Dictyosteliaceae</taxon>
        <taxon>Dictyostelium</taxon>
    </lineage>
</organism>
<feature type="region of interest" description="Disordered" evidence="1">
    <location>
        <begin position="65"/>
        <end position="85"/>
    </location>
</feature>
<proteinExistence type="predicted"/>
<reference evidence="2 3" key="1">
    <citation type="submission" date="2023-11" db="EMBL/GenBank/DDBJ databases">
        <title>Dfirmibasis_genome.</title>
        <authorList>
            <person name="Edelbroek B."/>
            <person name="Kjellin J."/>
            <person name="Jerlstrom-Hultqvist J."/>
            <person name="Soderbom F."/>
        </authorList>
    </citation>
    <scope>NUCLEOTIDE SEQUENCE [LARGE SCALE GENOMIC DNA]</scope>
    <source>
        <strain evidence="2 3">TNS-C-14</strain>
    </source>
</reference>